<dbReference type="OMA" id="ARIRISM"/>
<feature type="compositionally biased region" description="Basic and acidic residues" evidence="1">
    <location>
        <begin position="133"/>
        <end position="143"/>
    </location>
</feature>
<keyword evidence="3" id="KW-1185">Reference proteome</keyword>
<feature type="region of interest" description="Disordered" evidence="1">
    <location>
        <begin position="118"/>
        <end position="149"/>
    </location>
</feature>
<gene>
    <name evidence="2" type="ORF">AURDEDRAFT_31079</name>
</gene>
<dbReference type="KEGG" id="adl:AURDEDRAFT_31079"/>
<reference evidence="3" key="1">
    <citation type="journal article" date="2012" name="Science">
        <title>The Paleozoic origin of enzymatic lignin decomposition reconstructed from 31 fungal genomes.</title>
        <authorList>
            <person name="Floudas D."/>
            <person name="Binder M."/>
            <person name="Riley R."/>
            <person name="Barry K."/>
            <person name="Blanchette R.A."/>
            <person name="Henrissat B."/>
            <person name="Martinez A.T."/>
            <person name="Otillar R."/>
            <person name="Spatafora J.W."/>
            <person name="Yadav J.S."/>
            <person name="Aerts A."/>
            <person name="Benoit I."/>
            <person name="Boyd A."/>
            <person name="Carlson A."/>
            <person name="Copeland A."/>
            <person name="Coutinho P.M."/>
            <person name="de Vries R.P."/>
            <person name="Ferreira P."/>
            <person name="Findley K."/>
            <person name="Foster B."/>
            <person name="Gaskell J."/>
            <person name="Glotzer D."/>
            <person name="Gorecki P."/>
            <person name="Heitman J."/>
            <person name="Hesse C."/>
            <person name="Hori C."/>
            <person name="Igarashi K."/>
            <person name="Jurgens J.A."/>
            <person name="Kallen N."/>
            <person name="Kersten P."/>
            <person name="Kohler A."/>
            <person name="Kuees U."/>
            <person name="Kumar T.K.A."/>
            <person name="Kuo A."/>
            <person name="LaButti K."/>
            <person name="Larrondo L.F."/>
            <person name="Lindquist E."/>
            <person name="Ling A."/>
            <person name="Lombard V."/>
            <person name="Lucas S."/>
            <person name="Lundell T."/>
            <person name="Martin R."/>
            <person name="McLaughlin D.J."/>
            <person name="Morgenstern I."/>
            <person name="Morin E."/>
            <person name="Murat C."/>
            <person name="Nagy L.G."/>
            <person name="Nolan M."/>
            <person name="Ohm R.A."/>
            <person name="Patyshakuliyeva A."/>
            <person name="Rokas A."/>
            <person name="Ruiz-Duenas F.J."/>
            <person name="Sabat G."/>
            <person name="Salamov A."/>
            <person name="Samejima M."/>
            <person name="Schmutz J."/>
            <person name="Slot J.C."/>
            <person name="St John F."/>
            <person name="Stenlid J."/>
            <person name="Sun H."/>
            <person name="Sun S."/>
            <person name="Syed K."/>
            <person name="Tsang A."/>
            <person name="Wiebenga A."/>
            <person name="Young D."/>
            <person name="Pisabarro A."/>
            <person name="Eastwood D.C."/>
            <person name="Martin F."/>
            <person name="Cullen D."/>
            <person name="Grigoriev I.V."/>
            <person name="Hibbett D.S."/>
        </authorList>
    </citation>
    <scope>NUCLEOTIDE SEQUENCE [LARGE SCALE GENOMIC DNA]</scope>
    <source>
        <strain evidence="3">TFB10046</strain>
    </source>
</reference>
<proteinExistence type="predicted"/>
<accession>J0WP19</accession>
<dbReference type="eggNOG" id="ENOG502SP88">
    <property type="taxonomic scope" value="Eukaryota"/>
</dbReference>
<protein>
    <submittedName>
        <fullName evidence="2">Uncharacterized protein</fullName>
    </submittedName>
</protein>
<dbReference type="Proteomes" id="UP000006514">
    <property type="component" value="Unassembled WGS sequence"/>
</dbReference>
<feature type="non-terminal residue" evidence="2">
    <location>
        <position position="1"/>
    </location>
</feature>
<sequence length="185" mass="20722">RYHQVPTFGRDIIRVLSDHVADMTRMTAHEYANMLECAPPCFEGLFGEWDDEIQALLFTLALWHSLAKLRIHTDSTLLRLRHVTCDFGEAIRKFQTGCCEAFDTVETPSEQAKRVRAAQAAAAKSTGKSGSKSADKTSKDPPGKRQPRKFTVDTYKFHSMADYAPTIVSLGSTYNYTTAVVRQSL</sequence>
<evidence type="ECO:0000313" key="3">
    <source>
        <dbReference type="Proteomes" id="UP000006514"/>
    </source>
</evidence>
<dbReference type="OrthoDB" id="3269417at2759"/>
<feature type="non-terminal residue" evidence="2">
    <location>
        <position position="185"/>
    </location>
</feature>
<name>J0WP19_AURST</name>
<feature type="compositionally biased region" description="Low complexity" evidence="1">
    <location>
        <begin position="118"/>
        <end position="132"/>
    </location>
</feature>
<dbReference type="AlphaFoldDB" id="J0WP19"/>
<dbReference type="EMBL" id="JH688155">
    <property type="protein sequence ID" value="EJD33607.1"/>
    <property type="molecule type" value="Genomic_DNA"/>
</dbReference>
<evidence type="ECO:0000256" key="1">
    <source>
        <dbReference type="SAM" id="MobiDB-lite"/>
    </source>
</evidence>
<organism evidence="2 3">
    <name type="scientific">Auricularia subglabra (strain TFB-10046 / SS5)</name>
    <name type="common">White-rot fungus</name>
    <name type="synonym">Auricularia delicata (strain TFB10046)</name>
    <dbReference type="NCBI Taxonomy" id="717982"/>
    <lineage>
        <taxon>Eukaryota</taxon>
        <taxon>Fungi</taxon>
        <taxon>Dikarya</taxon>
        <taxon>Basidiomycota</taxon>
        <taxon>Agaricomycotina</taxon>
        <taxon>Agaricomycetes</taxon>
        <taxon>Auriculariales</taxon>
        <taxon>Auriculariaceae</taxon>
        <taxon>Auricularia</taxon>
    </lineage>
</organism>
<dbReference type="InParanoid" id="J0WP19"/>
<evidence type="ECO:0000313" key="2">
    <source>
        <dbReference type="EMBL" id="EJD33607.1"/>
    </source>
</evidence>